<evidence type="ECO:0000313" key="1">
    <source>
        <dbReference type="EMBL" id="MCL1126948.1"/>
    </source>
</evidence>
<dbReference type="RefSeq" id="WP_248942358.1">
    <property type="nucleotide sequence ID" value="NZ_JAKIKS010000118.1"/>
</dbReference>
<sequence>MNPDPFYGNVYFDSCAFDGGNEVEQEASLKARELFEDNERYVEILHSVAKEIDFPNTPQWVKSESVDLIYTIEVELTQLEIEQLRQVEILVVGNGSIDKMRSDCRHIFEAQKYGRYFVSTDKRILKKSGEIKSNFGLYVIKPSEFLETLEYYVVNRT</sequence>
<evidence type="ECO:0000313" key="2">
    <source>
        <dbReference type="Proteomes" id="UP001203423"/>
    </source>
</evidence>
<reference evidence="1 2" key="1">
    <citation type="submission" date="2022-01" db="EMBL/GenBank/DDBJ databases">
        <title>Whole genome-based taxonomy of the Shewanellaceae.</title>
        <authorList>
            <person name="Martin-Rodriguez A.J."/>
        </authorList>
    </citation>
    <scope>NUCLEOTIDE SEQUENCE [LARGE SCALE GENOMIC DNA]</scope>
    <source>
        <strain evidence="1 2">DSM 17177</strain>
    </source>
</reference>
<protein>
    <recommendedName>
        <fullName evidence="3">PIN domain-containing protein</fullName>
    </recommendedName>
</protein>
<name>A0ABT0LGX7_9GAMM</name>
<dbReference type="EMBL" id="JAKIKS010000118">
    <property type="protein sequence ID" value="MCL1126948.1"/>
    <property type="molecule type" value="Genomic_DNA"/>
</dbReference>
<comment type="caution">
    <text evidence="1">The sequence shown here is derived from an EMBL/GenBank/DDBJ whole genome shotgun (WGS) entry which is preliminary data.</text>
</comment>
<proteinExistence type="predicted"/>
<accession>A0ABT0LGX7</accession>
<keyword evidence="2" id="KW-1185">Reference proteome</keyword>
<organism evidence="1 2">
    <name type="scientific">Shewanella surugensis</name>
    <dbReference type="NCBI Taxonomy" id="212020"/>
    <lineage>
        <taxon>Bacteria</taxon>
        <taxon>Pseudomonadati</taxon>
        <taxon>Pseudomonadota</taxon>
        <taxon>Gammaproteobacteria</taxon>
        <taxon>Alteromonadales</taxon>
        <taxon>Shewanellaceae</taxon>
        <taxon>Shewanella</taxon>
    </lineage>
</organism>
<dbReference type="Proteomes" id="UP001203423">
    <property type="component" value="Unassembled WGS sequence"/>
</dbReference>
<gene>
    <name evidence="1" type="ORF">L2764_21335</name>
</gene>
<evidence type="ECO:0008006" key="3">
    <source>
        <dbReference type="Google" id="ProtNLM"/>
    </source>
</evidence>